<proteinExistence type="predicted"/>
<evidence type="ECO:0000313" key="3">
    <source>
        <dbReference type="Proteomes" id="UP000501602"/>
    </source>
</evidence>
<dbReference type="Proteomes" id="UP000501602">
    <property type="component" value="Chromosome"/>
</dbReference>
<dbReference type="NCBIfam" id="TIGR03509">
    <property type="entry name" value="OMP_MtrB_PioB"/>
    <property type="match status" value="1"/>
</dbReference>
<dbReference type="RefSeq" id="WP_168662045.1">
    <property type="nucleotide sequence ID" value="NZ_CP051180.1"/>
</dbReference>
<dbReference type="AlphaFoldDB" id="A0A6H1UJ62"/>
<dbReference type="SUPFAM" id="SSF56935">
    <property type="entry name" value="Porins"/>
    <property type="match status" value="1"/>
</dbReference>
<reference evidence="2 3" key="1">
    <citation type="submission" date="2020-04" db="EMBL/GenBank/DDBJ databases">
        <title>Ferrimonas sp. S7 isolated from sea water.</title>
        <authorList>
            <person name="Bae S.S."/>
            <person name="Baek K."/>
        </authorList>
    </citation>
    <scope>NUCLEOTIDE SEQUENCE [LARGE SCALE GENOMIC DNA]</scope>
    <source>
        <strain evidence="2 3">S7</strain>
    </source>
</reference>
<dbReference type="InterPro" id="IPR020016">
    <property type="entry name" value="Decahaem-assoc_OM_MtrB/PioB"/>
</dbReference>
<evidence type="ECO:0000313" key="2">
    <source>
        <dbReference type="EMBL" id="QIZ78256.1"/>
    </source>
</evidence>
<protein>
    <submittedName>
        <fullName evidence="2">MtrB/PioB family decaheme-associated outer membrane protein</fullName>
    </submittedName>
</protein>
<feature type="signal peptide" evidence="1">
    <location>
        <begin position="1"/>
        <end position="20"/>
    </location>
</feature>
<keyword evidence="3" id="KW-1185">Reference proteome</keyword>
<sequence>MKMKLSLVALAMLNVGALQAASFNLNQANTANLNTDKWACKRCDTNHDSGSVGVSLLSVDADDARAANRSGDEDGTAAALQADLVSQNNGDRIQLHATDFGLETGRVDGRFDNDQFGVHAGYQSNLQVSSDKAQTMYGINQGVIINSGNLNGETLETKREKWLLGGELKGDFWRGFVEYRNEDKSGQQVKSSQFIGLPSGDSSGLPINYVAPIDHNTQTLVAGGELMGERWLAGVKYQGSQFDNDHNGIDAMSGGSIQAYEPENESHQVIVNGQYRFERDIVSGRIVKGWMSQDQDFVSTAGVPAGIHSADAEVETLDINARWNHRASADLRIKTKIDYRDRDNKTPIRLYQSLDYDANKGRAVENVAMDSERLAYQVAADYRLAKGIKFNGGYQGIDKEQTDSVKEETKEDRFFAGVRYDRLTQWDLSLDAEFSRRDGSDYQADEATSDEDNAVLRKYHLADRDRQQLRFGASHTPLDNLSVDLNVRYALDDYSDTDLGLKESRDSSFDLSVNYQPLPQLSLHLFAGQQWIDSQQSDRNSSSRYGTDSNDTFSHAGFGGRYHGLLQDKLVIGLDYGFNESESETEISGNNLYGDYIAWSHNVDVYAEYQLSANTKVKASYGYERYYDTDYGSVASSSYTTLGEMDSNYVAHTVMLTFSYAL</sequence>
<gene>
    <name evidence="2" type="ORF">HER31_15960</name>
</gene>
<name>A0A6H1UJ62_9GAMM</name>
<feature type="chain" id="PRO_5026269636" evidence="1">
    <location>
        <begin position="21"/>
        <end position="662"/>
    </location>
</feature>
<dbReference type="Gene3D" id="2.40.160.10">
    <property type="entry name" value="Porin"/>
    <property type="match status" value="1"/>
</dbReference>
<keyword evidence="1" id="KW-0732">Signal</keyword>
<dbReference type="EMBL" id="CP051180">
    <property type="protein sequence ID" value="QIZ78256.1"/>
    <property type="molecule type" value="Genomic_DNA"/>
</dbReference>
<dbReference type="InterPro" id="IPR023614">
    <property type="entry name" value="Porin_dom_sf"/>
</dbReference>
<organism evidence="2 3">
    <name type="scientific">Ferrimonas lipolytica</name>
    <dbReference type="NCBI Taxonomy" id="2724191"/>
    <lineage>
        <taxon>Bacteria</taxon>
        <taxon>Pseudomonadati</taxon>
        <taxon>Pseudomonadota</taxon>
        <taxon>Gammaproteobacteria</taxon>
        <taxon>Alteromonadales</taxon>
        <taxon>Ferrimonadaceae</taxon>
        <taxon>Ferrimonas</taxon>
    </lineage>
</organism>
<dbReference type="Pfam" id="PF11854">
    <property type="entry name" value="MtrB_PioB"/>
    <property type="match status" value="1"/>
</dbReference>
<accession>A0A6H1UJ62</accession>
<evidence type="ECO:0000256" key="1">
    <source>
        <dbReference type="SAM" id="SignalP"/>
    </source>
</evidence>
<dbReference type="KEGG" id="fes:HER31_15960"/>